<evidence type="ECO:0000259" key="6">
    <source>
        <dbReference type="PROSITE" id="PS00799"/>
    </source>
</evidence>
<dbReference type="GeneTree" id="ENSGT00470000042293"/>
<dbReference type="InterPro" id="IPR039036">
    <property type="entry name" value="Granulin_fam"/>
</dbReference>
<feature type="compositionally biased region" description="Polar residues" evidence="5">
    <location>
        <begin position="1"/>
        <end position="17"/>
    </location>
</feature>
<keyword evidence="8" id="KW-1185">Reference proteome</keyword>
<dbReference type="STRING" id="1676925.ENSPKIP00000011589"/>
<comment type="similarity">
    <text evidence="2">Belongs to the granulin family.</text>
</comment>
<proteinExistence type="inferred from homology"/>
<comment type="subcellular location">
    <subcellularLocation>
        <location evidence="1">Secreted</location>
    </subcellularLocation>
</comment>
<accession>A0A3B3R080</accession>
<keyword evidence="4" id="KW-1015">Disulfide bond</keyword>
<evidence type="ECO:0000313" key="7">
    <source>
        <dbReference type="Ensembl" id="ENSPKIP00000011589.1"/>
    </source>
</evidence>
<dbReference type="AlphaFoldDB" id="A0A3B3R080"/>
<feature type="region of interest" description="Disordered" evidence="5">
    <location>
        <begin position="170"/>
        <end position="189"/>
    </location>
</feature>
<evidence type="ECO:0000256" key="4">
    <source>
        <dbReference type="ARBA" id="ARBA00023157"/>
    </source>
</evidence>
<reference evidence="7" key="2">
    <citation type="submission" date="2025-09" db="UniProtKB">
        <authorList>
            <consortium name="Ensembl"/>
        </authorList>
    </citation>
    <scope>IDENTIFICATION</scope>
</reference>
<keyword evidence="3" id="KW-0964">Secreted</keyword>
<evidence type="ECO:0000256" key="5">
    <source>
        <dbReference type="SAM" id="MobiDB-lite"/>
    </source>
</evidence>
<dbReference type="Ensembl" id="ENSPKIT00000023535.1">
    <property type="protein sequence ID" value="ENSPKIP00000011589.1"/>
    <property type="gene ID" value="ENSPKIG00000018610.1"/>
</dbReference>
<dbReference type="InterPro" id="IPR037277">
    <property type="entry name" value="Granulin_sf"/>
</dbReference>
<dbReference type="SUPFAM" id="SSF57277">
    <property type="entry name" value="Granulin repeat"/>
    <property type="match status" value="1"/>
</dbReference>
<evidence type="ECO:0000256" key="2">
    <source>
        <dbReference type="ARBA" id="ARBA00010093"/>
    </source>
</evidence>
<sequence length="189" mass="20506">MLVQTCRKSGSPSSPWQQKKPALKEMPTDLVSGSSESFRHKCGPYSSCPKDTTCCYMNKTSKWGCCPLPKAVCCEDGEHCCPSGYKCNVERTTCSHDTLVIPWYSKMEAQVDQVLHTPVECNMKDGCASGTPCYQLPSGQLRYCPMALSDLEMPVSLTRTGPGCPGALGEILPEPTPPPPPILPINTTT</sequence>
<evidence type="ECO:0000313" key="8">
    <source>
        <dbReference type="Proteomes" id="UP000261540"/>
    </source>
</evidence>
<dbReference type="PROSITE" id="PS00799">
    <property type="entry name" value="GRANULINS"/>
    <property type="match status" value="1"/>
</dbReference>
<dbReference type="Pfam" id="PF00396">
    <property type="entry name" value="Granulin"/>
    <property type="match status" value="1"/>
</dbReference>
<evidence type="ECO:0000256" key="1">
    <source>
        <dbReference type="ARBA" id="ARBA00004613"/>
    </source>
</evidence>
<dbReference type="PANTHER" id="PTHR12274">
    <property type="entry name" value="GRANULIN"/>
    <property type="match status" value="1"/>
</dbReference>
<dbReference type="PANTHER" id="PTHR12274:SF3">
    <property type="entry name" value="PROGRANULIN"/>
    <property type="match status" value="1"/>
</dbReference>
<dbReference type="Proteomes" id="UP000261540">
    <property type="component" value="Unplaced"/>
</dbReference>
<dbReference type="Gene3D" id="2.10.25.160">
    <property type="entry name" value="Granulin"/>
    <property type="match status" value="1"/>
</dbReference>
<dbReference type="SMART" id="SM00277">
    <property type="entry name" value="GRAN"/>
    <property type="match status" value="1"/>
</dbReference>
<dbReference type="GO" id="GO:0005576">
    <property type="term" value="C:extracellular region"/>
    <property type="evidence" value="ECO:0007669"/>
    <property type="project" value="UniProtKB-SubCell"/>
</dbReference>
<name>A0A3B3R080_9TELE</name>
<reference evidence="7" key="1">
    <citation type="submission" date="2025-08" db="UniProtKB">
        <authorList>
            <consortium name="Ensembl"/>
        </authorList>
    </citation>
    <scope>IDENTIFICATION</scope>
</reference>
<protein>
    <recommendedName>
        <fullName evidence="6">Granulins domain-containing protein</fullName>
    </recommendedName>
</protein>
<feature type="region of interest" description="Disordered" evidence="5">
    <location>
        <begin position="1"/>
        <end position="30"/>
    </location>
</feature>
<dbReference type="InterPro" id="IPR000118">
    <property type="entry name" value="Granulin"/>
</dbReference>
<evidence type="ECO:0000256" key="3">
    <source>
        <dbReference type="ARBA" id="ARBA00022525"/>
    </source>
</evidence>
<organism evidence="7 8">
    <name type="scientific">Paramormyrops kingsleyae</name>
    <dbReference type="NCBI Taxonomy" id="1676925"/>
    <lineage>
        <taxon>Eukaryota</taxon>
        <taxon>Metazoa</taxon>
        <taxon>Chordata</taxon>
        <taxon>Craniata</taxon>
        <taxon>Vertebrata</taxon>
        <taxon>Euteleostomi</taxon>
        <taxon>Actinopterygii</taxon>
        <taxon>Neopterygii</taxon>
        <taxon>Teleostei</taxon>
        <taxon>Osteoglossocephala</taxon>
        <taxon>Osteoglossomorpha</taxon>
        <taxon>Osteoglossiformes</taxon>
        <taxon>Mormyridae</taxon>
        <taxon>Paramormyrops</taxon>
    </lineage>
</organism>
<feature type="domain" description="Granulins" evidence="6">
    <location>
        <begin position="74"/>
        <end position="87"/>
    </location>
</feature>
<feature type="compositionally biased region" description="Pro residues" evidence="5">
    <location>
        <begin position="174"/>
        <end position="183"/>
    </location>
</feature>